<feature type="transmembrane region" description="Helical" evidence="1">
    <location>
        <begin position="12"/>
        <end position="31"/>
    </location>
</feature>
<dbReference type="EMBL" id="CAJJDN010000063">
    <property type="protein sequence ID" value="CAD8094990.1"/>
    <property type="molecule type" value="Genomic_DNA"/>
</dbReference>
<keyword evidence="1" id="KW-0472">Membrane</keyword>
<keyword evidence="1" id="KW-1133">Transmembrane helix</keyword>
<evidence type="ECO:0000256" key="1">
    <source>
        <dbReference type="SAM" id="Phobius"/>
    </source>
</evidence>
<name>A0A8S1NTA3_9CILI</name>
<gene>
    <name evidence="2" type="ORF">PSON_ATCC_30995.1.T0630169</name>
</gene>
<proteinExistence type="predicted"/>
<sequence length="237" mass="28690">MVICNQLINKIFRILISLHITCFLLIIQYQIPKSFSNQIYQLNSIVNRFKQVHLPLIKSVLIQQPKNSDGKSHSIQKSKSGNDKIYLQNKTKQYWIYLKIKIQLNIKESMRMGFSKQSAHFSENFRELFQTNKRLEKKKENSLIIQINQTMIQLYIWKKNNNLKNKLENQLYKLYDQFQSQKMKALNTFYQFQIMNNYFQHTNQKKLPQFEMKNYKNVILNEFRFFSQIKQTIQLLV</sequence>
<keyword evidence="1" id="KW-0812">Transmembrane</keyword>
<comment type="caution">
    <text evidence="2">The sequence shown here is derived from an EMBL/GenBank/DDBJ whole genome shotgun (WGS) entry which is preliminary data.</text>
</comment>
<accession>A0A8S1NTA3</accession>
<keyword evidence="3" id="KW-1185">Reference proteome</keyword>
<evidence type="ECO:0000313" key="3">
    <source>
        <dbReference type="Proteomes" id="UP000692954"/>
    </source>
</evidence>
<evidence type="ECO:0000313" key="2">
    <source>
        <dbReference type="EMBL" id="CAD8094990.1"/>
    </source>
</evidence>
<dbReference type="Proteomes" id="UP000692954">
    <property type="component" value="Unassembled WGS sequence"/>
</dbReference>
<organism evidence="2 3">
    <name type="scientific">Paramecium sonneborni</name>
    <dbReference type="NCBI Taxonomy" id="65129"/>
    <lineage>
        <taxon>Eukaryota</taxon>
        <taxon>Sar</taxon>
        <taxon>Alveolata</taxon>
        <taxon>Ciliophora</taxon>
        <taxon>Intramacronucleata</taxon>
        <taxon>Oligohymenophorea</taxon>
        <taxon>Peniculida</taxon>
        <taxon>Parameciidae</taxon>
        <taxon>Paramecium</taxon>
    </lineage>
</organism>
<protein>
    <recommendedName>
        <fullName evidence="4">Transmembrane protein</fullName>
    </recommendedName>
</protein>
<reference evidence="2" key="1">
    <citation type="submission" date="2021-01" db="EMBL/GenBank/DDBJ databases">
        <authorList>
            <consortium name="Genoscope - CEA"/>
            <person name="William W."/>
        </authorList>
    </citation>
    <scope>NUCLEOTIDE SEQUENCE</scope>
</reference>
<evidence type="ECO:0008006" key="4">
    <source>
        <dbReference type="Google" id="ProtNLM"/>
    </source>
</evidence>
<dbReference type="AlphaFoldDB" id="A0A8S1NTA3"/>